<keyword evidence="1" id="KW-0472">Membrane</keyword>
<keyword evidence="1" id="KW-0812">Transmembrane</keyword>
<proteinExistence type="predicted"/>
<dbReference type="AlphaFoldDB" id="A0A544QMM7"/>
<feature type="transmembrane region" description="Helical" evidence="1">
    <location>
        <begin position="29"/>
        <end position="50"/>
    </location>
</feature>
<protein>
    <submittedName>
        <fullName evidence="3">Cytochrome-ba3 oxidase subunit</fullName>
    </submittedName>
</protein>
<name>A0A544QMM7_9EURY</name>
<comment type="caution">
    <text evidence="3">The sequence shown here is derived from an EMBL/GenBank/DDBJ whole genome shotgun (WGS) entry which is preliminary data.</text>
</comment>
<dbReference type="RefSeq" id="WP_142443286.1">
    <property type="nucleotide sequence ID" value="NZ_SESI01000002.1"/>
</dbReference>
<dbReference type="EMBL" id="SESI01000002">
    <property type="protein sequence ID" value="TQQ80163.1"/>
    <property type="molecule type" value="Genomic_DNA"/>
</dbReference>
<feature type="domain" description="DUF8131" evidence="2">
    <location>
        <begin position="2"/>
        <end position="60"/>
    </location>
</feature>
<evidence type="ECO:0000313" key="4">
    <source>
        <dbReference type="Proteomes" id="UP000315385"/>
    </source>
</evidence>
<sequence length="61" mass="6429">MVSPRIATLLTLAALPAIGYYTLVDEQIVAVSLVNILIIAAALFIAFGPLSDDADHSHDHA</sequence>
<dbReference type="InterPro" id="IPR058444">
    <property type="entry name" value="DUF8131"/>
</dbReference>
<dbReference type="Proteomes" id="UP000315385">
    <property type="component" value="Unassembled WGS sequence"/>
</dbReference>
<evidence type="ECO:0000259" key="2">
    <source>
        <dbReference type="Pfam" id="PF26452"/>
    </source>
</evidence>
<evidence type="ECO:0000313" key="3">
    <source>
        <dbReference type="EMBL" id="TQQ80163.1"/>
    </source>
</evidence>
<keyword evidence="1" id="KW-1133">Transmembrane helix</keyword>
<accession>A0A544QMM7</accession>
<dbReference type="Pfam" id="PF26452">
    <property type="entry name" value="DUF8131"/>
    <property type="match status" value="1"/>
</dbReference>
<gene>
    <name evidence="3" type="ORF">EWF95_06615</name>
</gene>
<organism evidence="3 4">
    <name type="scientific">Halonotius roseus</name>
    <dbReference type="NCBI Taxonomy" id="2511997"/>
    <lineage>
        <taxon>Archaea</taxon>
        <taxon>Methanobacteriati</taxon>
        <taxon>Methanobacteriota</taxon>
        <taxon>Stenosarchaea group</taxon>
        <taxon>Halobacteria</taxon>
        <taxon>Halobacteriales</taxon>
        <taxon>Haloferacaceae</taxon>
        <taxon>Halonotius</taxon>
    </lineage>
</organism>
<keyword evidence="4" id="KW-1185">Reference proteome</keyword>
<reference evidence="3 4" key="1">
    <citation type="submission" date="2019-02" db="EMBL/GenBank/DDBJ databases">
        <title>Halonotius sp. a new haloqrchaeon isolated from saline water.</title>
        <authorList>
            <person name="Duran-Viseras A."/>
            <person name="Sanchez-Porro C."/>
            <person name="Ventosa A."/>
        </authorList>
    </citation>
    <scope>NUCLEOTIDE SEQUENCE [LARGE SCALE GENOMIC DNA]</scope>
    <source>
        <strain evidence="3 4">F9-27</strain>
    </source>
</reference>
<evidence type="ECO:0000256" key="1">
    <source>
        <dbReference type="SAM" id="Phobius"/>
    </source>
</evidence>